<sequence>MPQRRARIGPSCPTSSSWPRGWFGRPAEGAAWVGMESDMGRCDQGCERRARSGAVQMISGADFIIGPRGGAIRQLSYALGMADPSMCSGSTLGCAPGRAMDAAGRWAFGCSKDEAAGFSYP</sequence>
<evidence type="ECO:0000313" key="2">
    <source>
        <dbReference type="Proteomes" id="UP000256780"/>
    </source>
</evidence>
<protein>
    <submittedName>
        <fullName evidence="1">Uncharacterized protein</fullName>
    </submittedName>
</protein>
<name>A0A975XF19_9BURK</name>
<gene>
    <name evidence="1" type="ORF">CBM2587_B90591</name>
</gene>
<dbReference type="Proteomes" id="UP000256780">
    <property type="component" value="Chromosome CBM2587_b"/>
</dbReference>
<evidence type="ECO:0000313" key="1">
    <source>
        <dbReference type="EMBL" id="SOY68155.1"/>
    </source>
</evidence>
<comment type="caution">
    <text evidence="1">The sequence shown here is derived from an EMBL/GenBank/DDBJ whole genome shotgun (WGS) entry which is preliminary data.</text>
</comment>
<reference evidence="1 2" key="1">
    <citation type="submission" date="2018-01" db="EMBL/GenBank/DDBJ databases">
        <authorList>
            <person name="Clerissi C."/>
        </authorList>
    </citation>
    <scope>NUCLEOTIDE SEQUENCE [LARGE SCALE GENOMIC DNA]</scope>
    <source>
        <strain evidence="1">Cupriavidus sp. LMG 19464</strain>
    </source>
</reference>
<dbReference type="AlphaFoldDB" id="A0A975XF19"/>
<proteinExistence type="predicted"/>
<dbReference type="EMBL" id="OFSQ01000038">
    <property type="protein sequence ID" value="SOY68155.1"/>
    <property type="molecule type" value="Genomic_DNA"/>
</dbReference>
<organism evidence="1 2">
    <name type="scientific">Cupriavidus taiwanensis</name>
    <dbReference type="NCBI Taxonomy" id="164546"/>
    <lineage>
        <taxon>Bacteria</taxon>
        <taxon>Pseudomonadati</taxon>
        <taxon>Pseudomonadota</taxon>
        <taxon>Betaproteobacteria</taxon>
        <taxon>Burkholderiales</taxon>
        <taxon>Burkholderiaceae</taxon>
        <taxon>Cupriavidus</taxon>
    </lineage>
</organism>
<accession>A0A975XF19</accession>